<feature type="transmembrane region" description="Helical" evidence="12">
    <location>
        <begin position="180"/>
        <end position="202"/>
    </location>
</feature>
<dbReference type="GO" id="GO:0012505">
    <property type="term" value="C:endomembrane system"/>
    <property type="evidence" value="ECO:0007669"/>
    <property type="project" value="UniProtKB-SubCell"/>
</dbReference>
<name>A0A8H5F6E8_9AGAR</name>
<dbReference type="UniPathway" id="UPA00753"/>
<evidence type="ECO:0000256" key="8">
    <source>
        <dbReference type="ARBA" id="ARBA00023098"/>
    </source>
</evidence>
<keyword evidence="10" id="KW-0594">Phospholipid biosynthesis</keyword>
<keyword evidence="7 12" id="KW-1133">Transmembrane helix</keyword>
<organism evidence="13 14">
    <name type="scientific">Psilocybe cf. subviscida</name>
    <dbReference type="NCBI Taxonomy" id="2480587"/>
    <lineage>
        <taxon>Eukaryota</taxon>
        <taxon>Fungi</taxon>
        <taxon>Dikarya</taxon>
        <taxon>Basidiomycota</taxon>
        <taxon>Agaricomycotina</taxon>
        <taxon>Agaricomycetes</taxon>
        <taxon>Agaricomycetidae</taxon>
        <taxon>Agaricales</taxon>
        <taxon>Agaricineae</taxon>
        <taxon>Strophariaceae</taxon>
        <taxon>Psilocybe</taxon>
    </lineage>
</organism>
<dbReference type="GO" id="GO:0006656">
    <property type="term" value="P:phosphatidylcholine biosynthetic process"/>
    <property type="evidence" value="ECO:0007669"/>
    <property type="project" value="UniProtKB-UniPathway"/>
</dbReference>
<dbReference type="AlphaFoldDB" id="A0A8H5F6E8"/>
<evidence type="ECO:0000256" key="2">
    <source>
        <dbReference type="ARBA" id="ARBA00022516"/>
    </source>
</evidence>
<dbReference type="GO" id="GO:0008168">
    <property type="term" value="F:methyltransferase activity"/>
    <property type="evidence" value="ECO:0007669"/>
    <property type="project" value="UniProtKB-KW"/>
</dbReference>
<evidence type="ECO:0008006" key="15">
    <source>
        <dbReference type="Google" id="ProtNLM"/>
    </source>
</evidence>
<gene>
    <name evidence="13" type="ORF">D9619_009717</name>
</gene>
<feature type="transmembrane region" description="Helical" evidence="12">
    <location>
        <begin position="98"/>
        <end position="120"/>
    </location>
</feature>
<evidence type="ECO:0000256" key="7">
    <source>
        <dbReference type="ARBA" id="ARBA00022989"/>
    </source>
</evidence>
<evidence type="ECO:0000256" key="3">
    <source>
        <dbReference type="ARBA" id="ARBA00022603"/>
    </source>
</evidence>
<accession>A0A8H5F6E8</accession>
<keyword evidence="11" id="KW-1208">Phospholipid metabolism</keyword>
<keyword evidence="3" id="KW-0808">Transferase</keyword>
<dbReference type="InterPro" id="IPR007318">
    <property type="entry name" value="Phopholipid_MeTrfase"/>
</dbReference>
<dbReference type="Proteomes" id="UP000567179">
    <property type="component" value="Unassembled WGS sequence"/>
</dbReference>
<evidence type="ECO:0000256" key="10">
    <source>
        <dbReference type="ARBA" id="ARBA00023209"/>
    </source>
</evidence>
<keyword evidence="8" id="KW-0443">Lipid metabolism</keyword>
<keyword evidence="6" id="KW-0256">Endoplasmic reticulum</keyword>
<evidence type="ECO:0000256" key="12">
    <source>
        <dbReference type="SAM" id="Phobius"/>
    </source>
</evidence>
<evidence type="ECO:0000256" key="9">
    <source>
        <dbReference type="ARBA" id="ARBA00023136"/>
    </source>
</evidence>
<evidence type="ECO:0000256" key="11">
    <source>
        <dbReference type="ARBA" id="ARBA00023264"/>
    </source>
</evidence>
<dbReference type="Gene3D" id="1.20.120.1630">
    <property type="match status" value="1"/>
</dbReference>
<dbReference type="PANTHER" id="PTHR12714">
    <property type="entry name" value="PROTEIN-S ISOPRENYLCYSTEINE O-METHYLTRANSFERASE"/>
    <property type="match status" value="1"/>
</dbReference>
<evidence type="ECO:0000313" key="13">
    <source>
        <dbReference type="EMBL" id="KAF5325227.1"/>
    </source>
</evidence>
<keyword evidence="14" id="KW-1185">Reference proteome</keyword>
<dbReference type="OrthoDB" id="422086at2759"/>
<comment type="caution">
    <text evidence="13">The sequence shown here is derived from an EMBL/GenBank/DDBJ whole genome shotgun (WGS) entry which is preliminary data.</text>
</comment>
<reference evidence="13 14" key="1">
    <citation type="journal article" date="2020" name="ISME J.">
        <title>Uncovering the hidden diversity of litter-decomposition mechanisms in mushroom-forming fungi.</title>
        <authorList>
            <person name="Floudas D."/>
            <person name="Bentzer J."/>
            <person name="Ahren D."/>
            <person name="Johansson T."/>
            <person name="Persson P."/>
            <person name="Tunlid A."/>
        </authorList>
    </citation>
    <scope>NUCLEOTIDE SEQUENCE [LARGE SCALE GENOMIC DNA]</scope>
    <source>
        <strain evidence="13 14">CBS 101986</strain>
    </source>
</reference>
<keyword evidence="4" id="KW-0949">S-adenosyl-L-methionine</keyword>
<evidence type="ECO:0000256" key="1">
    <source>
        <dbReference type="ARBA" id="ARBA00004127"/>
    </source>
</evidence>
<keyword evidence="2" id="KW-0444">Lipid biosynthesis</keyword>
<evidence type="ECO:0000256" key="6">
    <source>
        <dbReference type="ARBA" id="ARBA00022824"/>
    </source>
</evidence>
<protein>
    <recommendedName>
        <fullName evidence="15">Protein-S-isoprenylcysteine O-methyltransferase</fullName>
    </recommendedName>
</protein>
<proteinExistence type="predicted"/>
<keyword evidence="9 12" id="KW-0472">Membrane</keyword>
<keyword evidence="3" id="KW-0489">Methyltransferase</keyword>
<dbReference type="PANTHER" id="PTHR12714:SF24">
    <property type="entry name" value="SLR1182 PROTEIN"/>
    <property type="match status" value="1"/>
</dbReference>
<keyword evidence="5 12" id="KW-0812">Transmembrane</keyword>
<evidence type="ECO:0000256" key="4">
    <source>
        <dbReference type="ARBA" id="ARBA00022691"/>
    </source>
</evidence>
<sequence>MSMLKIPVTILVSWAFKKCVTPPLPPPPKTELMQPNADVEWYTQGVLPIAAAMQVTAGLAEVVTILACNYPGNFLSELILTFLVAHGGRPEALRLSPVTIIGAAMMLSGSLIRVLTYRYLGRFFHYEASIQKNHELIVTGPYSVVRHPSYTGFLLSHPGWFLWQFGAGSWVRESGLWNTVLGKIIVGSYAHTVIVGTLWTVLRRMKSEDDALKRQFGKKWDAWARDVPYLILPGIY</sequence>
<dbReference type="GO" id="GO:0032259">
    <property type="term" value="P:methylation"/>
    <property type="evidence" value="ECO:0007669"/>
    <property type="project" value="UniProtKB-KW"/>
</dbReference>
<evidence type="ECO:0000256" key="5">
    <source>
        <dbReference type="ARBA" id="ARBA00022692"/>
    </source>
</evidence>
<evidence type="ECO:0000313" key="14">
    <source>
        <dbReference type="Proteomes" id="UP000567179"/>
    </source>
</evidence>
<dbReference type="Pfam" id="PF04191">
    <property type="entry name" value="PEMT"/>
    <property type="match status" value="1"/>
</dbReference>
<dbReference type="EMBL" id="JAACJJ010000015">
    <property type="protein sequence ID" value="KAF5325227.1"/>
    <property type="molecule type" value="Genomic_DNA"/>
</dbReference>
<comment type="subcellular location">
    <subcellularLocation>
        <location evidence="1">Endomembrane system</location>
        <topology evidence="1">Multi-pass membrane protein</topology>
    </subcellularLocation>
</comment>